<evidence type="ECO:0000313" key="4">
    <source>
        <dbReference type="EMBL" id="MFD0836461.1"/>
    </source>
</evidence>
<dbReference type="InterPro" id="IPR009057">
    <property type="entry name" value="Homeodomain-like_sf"/>
</dbReference>
<proteinExistence type="predicted"/>
<dbReference type="InterPro" id="IPR001647">
    <property type="entry name" value="HTH_TetR"/>
</dbReference>
<organism evidence="4 5">
    <name type="scientific">Mariniflexile aquimaris</name>
    <dbReference type="NCBI Taxonomy" id="881009"/>
    <lineage>
        <taxon>Bacteria</taxon>
        <taxon>Pseudomonadati</taxon>
        <taxon>Bacteroidota</taxon>
        <taxon>Flavobacteriia</taxon>
        <taxon>Flavobacteriales</taxon>
        <taxon>Flavobacteriaceae</taxon>
        <taxon>Mariniflexile</taxon>
    </lineage>
</organism>
<dbReference type="PRINTS" id="PR00455">
    <property type="entry name" value="HTHTETR"/>
</dbReference>
<dbReference type="InterPro" id="IPR036271">
    <property type="entry name" value="Tet_transcr_reg_TetR-rel_C_sf"/>
</dbReference>
<evidence type="ECO:0000313" key="5">
    <source>
        <dbReference type="Proteomes" id="UP001597011"/>
    </source>
</evidence>
<gene>
    <name evidence="4" type="ORF">ACFQ0I_11830</name>
</gene>
<dbReference type="Proteomes" id="UP001597011">
    <property type="component" value="Unassembled WGS sequence"/>
</dbReference>
<dbReference type="RefSeq" id="WP_379942515.1">
    <property type="nucleotide sequence ID" value="NZ_JBHTIB010000012.1"/>
</dbReference>
<dbReference type="PANTHER" id="PTHR30328:SF54">
    <property type="entry name" value="HTH-TYPE TRANSCRIPTIONAL REPRESSOR SCO4008"/>
    <property type="match status" value="1"/>
</dbReference>
<sequence>MTKDKDISTESNILEAAKRVFQNKGMDGARMQEIADEANINKAMLHYYFRSKQLLFEAVFKNAFSLLSPQLNAILNDDSSIEDKIKNFSFNYISFIIKHPYLPNFIIQELNRNPEFMSTIQTISGFPNIEKFKNQVKKEVEMGLIIPIEAEQLFINIMALNIFPFVAKPLVKALINKNDADMNTILEARKNEVSNFIINAIKRK</sequence>
<evidence type="ECO:0000256" key="1">
    <source>
        <dbReference type="ARBA" id="ARBA00023125"/>
    </source>
</evidence>
<name>A0ABW3BTQ1_9FLAO</name>
<dbReference type="SUPFAM" id="SSF48498">
    <property type="entry name" value="Tetracyclin repressor-like, C-terminal domain"/>
    <property type="match status" value="1"/>
</dbReference>
<dbReference type="PROSITE" id="PS50977">
    <property type="entry name" value="HTH_TETR_2"/>
    <property type="match status" value="1"/>
</dbReference>
<dbReference type="EMBL" id="JBHTIB010000012">
    <property type="protein sequence ID" value="MFD0836461.1"/>
    <property type="molecule type" value="Genomic_DNA"/>
</dbReference>
<accession>A0ABW3BTQ1</accession>
<dbReference type="Gene3D" id="1.10.357.10">
    <property type="entry name" value="Tetracycline Repressor, domain 2"/>
    <property type="match status" value="1"/>
</dbReference>
<reference evidence="5" key="1">
    <citation type="journal article" date="2019" name="Int. J. Syst. Evol. Microbiol.">
        <title>The Global Catalogue of Microorganisms (GCM) 10K type strain sequencing project: providing services to taxonomists for standard genome sequencing and annotation.</title>
        <authorList>
            <consortium name="The Broad Institute Genomics Platform"/>
            <consortium name="The Broad Institute Genome Sequencing Center for Infectious Disease"/>
            <person name="Wu L."/>
            <person name="Ma J."/>
        </authorList>
    </citation>
    <scope>NUCLEOTIDE SEQUENCE [LARGE SCALE GENOMIC DNA]</scope>
    <source>
        <strain evidence="5">CCUG 60529</strain>
    </source>
</reference>
<feature type="domain" description="HTH tetR-type" evidence="3">
    <location>
        <begin position="7"/>
        <end position="67"/>
    </location>
</feature>
<evidence type="ECO:0000256" key="2">
    <source>
        <dbReference type="PROSITE-ProRule" id="PRU00335"/>
    </source>
</evidence>
<keyword evidence="5" id="KW-1185">Reference proteome</keyword>
<dbReference type="SUPFAM" id="SSF46689">
    <property type="entry name" value="Homeodomain-like"/>
    <property type="match status" value="1"/>
</dbReference>
<dbReference type="PANTHER" id="PTHR30328">
    <property type="entry name" value="TRANSCRIPTIONAL REPRESSOR"/>
    <property type="match status" value="1"/>
</dbReference>
<dbReference type="Pfam" id="PF00440">
    <property type="entry name" value="TetR_N"/>
    <property type="match status" value="1"/>
</dbReference>
<feature type="DNA-binding region" description="H-T-H motif" evidence="2">
    <location>
        <begin position="30"/>
        <end position="49"/>
    </location>
</feature>
<protein>
    <submittedName>
        <fullName evidence="4">TetR/AcrR family transcriptional regulator</fullName>
    </submittedName>
</protein>
<dbReference type="InterPro" id="IPR050109">
    <property type="entry name" value="HTH-type_TetR-like_transc_reg"/>
</dbReference>
<evidence type="ECO:0000259" key="3">
    <source>
        <dbReference type="PROSITE" id="PS50977"/>
    </source>
</evidence>
<keyword evidence="1 2" id="KW-0238">DNA-binding</keyword>
<comment type="caution">
    <text evidence="4">The sequence shown here is derived from an EMBL/GenBank/DDBJ whole genome shotgun (WGS) entry which is preliminary data.</text>
</comment>